<reference evidence="2 3" key="1">
    <citation type="submission" date="2011-02" db="EMBL/GenBank/DDBJ databases">
        <authorList>
            <person name="Weinstock G."/>
            <person name="Sodergren E."/>
            <person name="Clifton S."/>
            <person name="Fulton L."/>
            <person name="Fulton B."/>
            <person name="Courtney L."/>
            <person name="Fronick C."/>
            <person name="Harrison M."/>
            <person name="Strong C."/>
            <person name="Farmer C."/>
            <person name="Delahaunty K."/>
            <person name="Markovic C."/>
            <person name="Hall O."/>
            <person name="Minx P."/>
            <person name="Tomlinson C."/>
            <person name="Mitreva M."/>
            <person name="Hou S."/>
            <person name="Chen J."/>
            <person name="Wollam A."/>
            <person name="Pepin K.H."/>
            <person name="Johnson M."/>
            <person name="Bhonagiri V."/>
            <person name="Zhang X."/>
            <person name="Suruliraj S."/>
            <person name="Warren W."/>
            <person name="Chinwalla A."/>
            <person name="Mardis E.R."/>
            <person name="Wilson R.K."/>
        </authorList>
    </citation>
    <scope>NUCLEOTIDE SEQUENCE [LARGE SCALE GENOMIC DNA]</scope>
    <source>
        <strain evidence="2 3">YIT 12056</strain>
    </source>
</reference>
<comment type="caution">
    <text evidence="2">The sequence shown here is derived from an EMBL/GenBank/DDBJ whole genome shotgun (WGS) entry which is preliminary data.</text>
</comment>
<evidence type="ECO:0000313" key="2">
    <source>
        <dbReference type="EMBL" id="EGF52863.1"/>
    </source>
</evidence>
<dbReference type="CDD" id="cd02947">
    <property type="entry name" value="TRX_family"/>
    <property type="match status" value="1"/>
</dbReference>
<name>A0ABN0CPP8_9BACE</name>
<dbReference type="PROSITE" id="PS51352">
    <property type="entry name" value="THIOREDOXIN_2"/>
    <property type="match status" value="1"/>
</dbReference>
<sequence>METLMKYLLMSAAMLLLVTGCKPGNGKNREEVCETDMTRAGQEIKNDSVANIADSIRLYFTYPLPDGTEYGYTFLEFGAVGCAPCKKMEKEMETIRKDFEGKVNVRFINLSKKWNKDWAEHFEIHTIPTQVILNSQGKEIYRHVGYIPADELKKVFK</sequence>
<dbReference type="SUPFAM" id="SSF52833">
    <property type="entry name" value="Thioredoxin-like"/>
    <property type="match status" value="1"/>
</dbReference>
<accession>A0ABN0CPP8</accession>
<dbReference type="InterPro" id="IPR012336">
    <property type="entry name" value="Thioredoxin-like_fold"/>
</dbReference>
<feature type="domain" description="Thioredoxin" evidence="1">
    <location>
        <begin position="38"/>
        <end position="157"/>
    </location>
</feature>
<gene>
    <name evidence="2" type="ORF">HMPREF9445_01191</name>
</gene>
<protein>
    <recommendedName>
        <fullName evidence="1">Thioredoxin domain-containing protein</fullName>
    </recommendedName>
</protein>
<dbReference type="InterPro" id="IPR036249">
    <property type="entry name" value="Thioredoxin-like_sf"/>
</dbReference>
<dbReference type="InterPro" id="IPR013766">
    <property type="entry name" value="Thioredoxin_domain"/>
</dbReference>
<dbReference type="Gene3D" id="3.40.30.10">
    <property type="entry name" value="Glutaredoxin"/>
    <property type="match status" value="1"/>
</dbReference>
<dbReference type="PANTHER" id="PTHR45663">
    <property type="entry name" value="GEO12009P1"/>
    <property type="match status" value="1"/>
</dbReference>
<evidence type="ECO:0000259" key="1">
    <source>
        <dbReference type="PROSITE" id="PS51352"/>
    </source>
</evidence>
<dbReference type="PROSITE" id="PS51257">
    <property type="entry name" value="PROKAR_LIPOPROTEIN"/>
    <property type="match status" value="1"/>
</dbReference>
<proteinExistence type="predicted"/>
<dbReference type="PANTHER" id="PTHR45663:SF11">
    <property type="entry name" value="GEO12009P1"/>
    <property type="match status" value="1"/>
</dbReference>
<dbReference type="Pfam" id="PF13098">
    <property type="entry name" value="Thioredoxin_2"/>
    <property type="match status" value="1"/>
</dbReference>
<keyword evidence="3" id="KW-1185">Reference proteome</keyword>
<dbReference type="Proteomes" id="UP000010321">
    <property type="component" value="Unassembled WGS sequence"/>
</dbReference>
<organism evidence="2 3">
    <name type="scientific">Bacteroides clarus YIT 12056</name>
    <dbReference type="NCBI Taxonomy" id="762984"/>
    <lineage>
        <taxon>Bacteria</taxon>
        <taxon>Pseudomonadati</taxon>
        <taxon>Bacteroidota</taxon>
        <taxon>Bacteroidia</taxon>
        <taxon>Bacteroidales</taxon>
        <taxon>Bacteroidaceae</taxon>
        <taxon>Bacteroides</taxon>
    </lineage>
</organism>
<dbReference type="EMBL" id="AFBM01000010">
    <property type="protein sequence ID" value="EGF52863.1"/>
    <property type="molecule type" value="Genomic_DNA"/>
</dbReference>
<evidence type="ECO:0000313" key="3">
    <source>
        <dbReference type="Proteomes" id="UP000010321"/>
    </source>
</evidence>